<sequence length="901" mass="98976">MLSTNSGADVPRMAPVPIFLAAADRTQLFAQANALVAEFHNSGSTLSEIVTQIHERQDTSLRCRAATMISDIDDLSRLADNGIADRSTKPPIVLVFGGQILESHIIARQLYCADDRLKLNLDACVGVCKDLGLGDITPYLFGEISTANVVLSHCAALAIQIAAAQTWCDYGLQPEVLVGHSTGELAALNIAGVLTLHDTFHLLSARIKCIDEDSCDRGPIEMAQLLCHADEIESLVHSFNASGSVGVEIVCYNSDRNYIIAGNQRSISEFARHCTSFDARVLREKLFFHSSAQGTASLRYRRILDEIHIGSPTVPVEECTEVGENSSLDSNRLSESANGPVYFSHAIKRISERLPSAVWLEGGSSSGALSVVRDILGNRSDQNLFLQVNLEKPDSLDSIFGASFDMWKSGNNAACWSFPPVALSQKEMPQSKTSTASNDVSERHIDSLNNSSSNAPQCDRATIMPQLRQILSDIMGMPTSAIKEASTLSDLGLKSVLANTVMSEVQEYFQINIETELQEQCITIADVAECIEKALSRAAMPNHQPDGRRRDKTTNKDISSTIEQETVVFKSVDGLDLEADIFYPSQPADPSRPLPVALMIHGGGHVMLSRHDTRPHQTARLLQDGFLPITVDYRLCPEVPIKEGPMTDVVDALSWARNILPAMKLKRSDVRADGNQVVAIGWSTGGTLVMSLGFNCLARGVRPPEASLVFYCPIDYEDPFWMTPNVPIGSEHANSTFELDDLVAAGLSDKPITKYNVNTAKRAVGGWMSATDGRSRLVLYMNWHGRALHVLLHGLNKSDLKEPPTPTPEQIASICPLAQIRRGNYSTPTFIIHSQDDDLVPWKQAHRVWQGLQKRGIDSQLRLIDDAPHLFDLYTRYNKRPDIAQAVKEGYDFLKSHVELD</sequence>
<comment type="caution">
    <text evidence="1">The sequence shown here is derived from an EMBL/GenBank/DDBJ whole genome shotgun (WGS) entry which is preliminary data.</text>
</comment>
<gene>
    <name evidence="1" type="ORF">NLG97_g618</name>
</gene>
<dbReference type="EMBL" id="JANAKD010000022">
    <property type="protein sequence ID" value="KAJ3499095.1"/>
    <property type="molecule type" value="Genomic_DNA"/>
</dbReference>
<organism evidence="1 2">
    <name type="scientific">Lecanicillium saksenae</name>
    <dbReference type="NCBI Taxonomy" id="468837"/>
    <lineage>
        <taxon>Eukaryota</taxon>
        <taxon>Fungi</taxon>
        <taxon>Dikarya</taxon>
        <taxon>Ascomycota</taxon>
        <taxon>Pezizomycotina</taxon>
        <taxon>Sordariomycetes</taxon>
        <taxon>Hypocreomycetidae</taxon>
        <taxon>Hypocreales</taxon>
        <taxon>Cordycipitaceae</taxon>
        <taxon>Lecanicillium</taxon>
    </lineage>
</organism>
<evidence type="ECO:0000313" key="2">
    <source>
        <dbReference type="Proteomes" id="UP001148737"/>
    </source>
</evidence>
<name>A0ACC1R9H2_9HYPO</name>
<protein>
    <submittedName>
        <fullName evidence="1">Uncharacterized protein</fullName>
    </submittedName>
</protein>
<evidence type="ECO:0000313" key="1">
    <source>
        <dbReference type="EMBL" id="KAJ3499095.1"/>
    </source>
</evidence>
<dbReference type="Proteomes" id="UP001148737">
    <property type="component" value="Unassembled WGS sequence"/>
</dbReference>
<proteinExistence type="predicted"/>
<keyword evidence="2" id="KW-1185">Reference proteome</keyword>
<accession>A0ACC1R9H2</accession>
<reference evidence="1" key="1">
    <citation type="submission" date="2022-07" db="EMBL/GenBank/DDBJ databases">
        <title>Genome Sequence of Lecanicillium saksenae.</title>
        <authorList>
            <person name="Buettner E."/>
        </authorList>
    </citation>
    <scope>NUCLEOTIDE SEQUENCE</scope>
    <source>
        <strain evidence="1">VT-O1</strain>
    </source>
</reference>